<keyword evidence="9" id="KW-1185">Reference proteome</keyword>
<reference evidence="8 9" key="1">
    <citation type="submission" date="2024-01" db="EMBL/GenBank/DDBJ databases">
        <title>The genomes of 5 underutilized Papilionoideae crops provide insights into root nodulation and disease resistanc.</title>
        <authorList>
            <person name="Jiang F."/>
        </authorList>
    </citation>
    <scope>NUCLEOTIDE SEQUENCE [LARGE SCALE GENOMIC DNA]</scope>
    <source>
        <strain evidence="8">LVBAO_FW01</strain>
        <tissue evidence="8">Leaves</tissue>
    </source>
</reference>
<evidence type="ECO:0000256" key="1">
    <source>
        <dbReference type="ARBA" id="ARBA00007447"/>
    </source>
</evidence>
<keyword evidence="5" id="KW-0325">Glycoprotein</keyword>
<dbReference type="Pfam" id="PF14541">
    <property type="entry name" value="TAXi_C"/>
    <property type="match status" value="1"/>
</dbReference>
<keyword evidence="3" id="KW-0064">Aspartyl protease</keyword>
<evidence type="ECO:0000256" key="3">
    <source>
        <dbReference type="ARBA" id="ARBA00022750"/>
    </source>
</evidence>
<keyword evidence="2" id="KW-0645">Protease</keyword>
<dbReference type="PANTHER" id="PTHR47967">
    <property type="entry name" value="OS07G0603500 PROTEIN-RELATED"/>
    <property type="match status" value="1"/>
</dbReference>
<feature type="chain" id="PRO_5042837485" description="Peptidase A1 domain-containing protein" evidence="6">
    <location>
        <begin position="24"/>
        <end position="392"/>
    </location>
</feature>
<evidence type="ECO:0000256" key="6">
    <source>
        <dbReference type="SAM" id="SignalP"/>
    </source>
</evidence>
<protein>
    <recommendedName>
        <fullName evidence="7">Peptidase A1 domain-containing protein</fullName>
    </recommendedName>
</protein>
<dbReference type="InterPro" id="IPR034161">
    <property type="entry name" value="Pepsin-like_plant"/>
</dbReference>
<organism evidence="8 9">
    <name type="scientific">Canavalia gladiata</name>
    <name type="common">Sword bean</name>
    <name type="synonym">Dolichos gladiatus</name>
    <dbReference type="NCBI Taxonomy" id="3824"/>
    <lineage>
        <taxon>Eukaryota</taxon>
        <taxon>Viridiplantae</taxon>
        <taxon>Streptophyta</taxon>
        <taxon>Embryophyta</taxon>
        <taxon>Tracheophyta</taxon>
        <taxon>Spermatophyta</taxon>
        <taxon>Magnoliopsida</taxon>
        <taxon>eudicotyledons</taxon>
        <taxon>Gunneridae</taxon>
        <taxon>Pentapetalae</taxon>
        <taxon>rosids</taxon>
        <taxon>fabids</taxon>
        <taxon>Fabales</taxon>
        <taxon>Fabaceae</taxon>
        <taxon>Papilionoideae</taxon>
        <taxon>50 kb inversion clade</taxon>
        <taxon>NPAAA clade</taxon>
        <taxon>indigoferoid/millettioid clade</taxon>
        <taxon>Phaseoleae</taxon>
        <taxon>Canavalia</taxon>
    </lineage>
</organism>
<name>A0AAN9KXY6_CANGL</name>
<keyword evidence="6" id="KW-0732">Signal</keyword>
<feature type="signal peptide" evidence="6">
    <location>
        <begin position="1"/>
        <end position="23"/>
    </location>
</feature>
<accession>A0AAN9KXY6</accession>
<dbReference type="InterPro" id="IPR021109">
    <property type="entry name" value="Peptidase_aspartic_dom_sf"/>
</dbReference>
<dbReference type="Pfam" id="PF14543">
    <property type="entry name" value="TAXi_N"/>
    <property type="match status" value="1"/>
</dbReference>
<dbReference type="InterPro" id="IPR032861">
    <property type="entry name" value="TAXi_N"/>
</dbReference>
<comment type="similarity">
    <text evidence="1">Belongs to the peptidase A1 family.</text>
</comment>
<dbReference type="AlphaFoldDB" id="A0AAN9KXY6"/>
<dbReference type="SUPFAM" id="SSF50630">
    <property type="entry name" value="Acid proteases"/>
    <property type="match status" value="1"/>
</dbReference>
<feature type="domain" description="Peptidase A1" evidence="7">
    <location>
        <begin position="68"/>
        <end position="385"/>
    </location>
</feature>
<keyword evidence="4" id="KW-0378">Hydrolase</keyword>
<dbReference type="InterPro" id="IPR032799">
    <property type="entry name" value="TAXi_C"/>
</dbReference>
<comment type="caution">
    <text evidence="8">The sequence shown here is derived from an EMBL/GenBank/DDBJ whole genome shotgun (WGS) entry which is preliminary data.</text>
</comment>
<dbReference type="InterPro" id="IPR033121">
    <property type="entry name" value="PEPTIDASE_A1"/>
</dbReference>
<evidence type="ECO:0000256" key="5">
    <source>
        <dbReference type="ARBA" id="ARBA00023180"/>
    </source>
</evidence>
<proteinExistence type="inferred from homology"/>
<dbReference type="GO" id="GO:0005576">
    <property type="term" value="C:extracellular region"/>
    <property type="evidence" value="ECO:0007669"/>
    <property type="project" value="TreeGrafter"/>
</dbReference>
<dbReference type="EMBL" id="JAYMYQ010000006">
    <property type="protein sequence ID" value="KAK7324268.1"/>
    <property type="molecule type" value="Genomic_DNA"/>
</dbReference>
<dbReference type="GO" id="GO:0006508">
    <property type="term" value="P:proteolysis"/>
    <property type="evidence" value="ECO:0007669"/>
    <property type="project" value="UniProtKB-KW"/>
</dbReference>
<dbReference type="InterPro" id="IPR051708">
    <property type="entry name" value="Plant_Aspart_Prot_A1"/>
</dbReference>
<dbReference type="PANTHER" id="PTHR47967:SF128">
    <property type="entry name" value="ASPARTIC PROTEINASE CDR1-LIKE"/>
    <property type="match status" value="1"/>
</dbReference>
<dbReference type="Gene3D" id="2.40.70.10">
    <property type="entry name" value="Acid Proteases"/>
    <property type="match status" value="2"/>
</dbReference>
<dbReference type="PROSITE" id="PS51767">
    <property type="entry name" value="PEPTIDASE_A1"/>
    <property type="match status" value="1"/>
</dbReference>
<gene>
    <name evidence="8" type="ORF">VNO77_27799</name>
</gene>
<evidence type="ECO:0000256" key="4">
    <source>
        <dbReference type="ARBA" id="ARBA00022801"/>
    </source>
</evidence>
<dbReference type="GO" id="GO:0004190">
    <property type="term" value="F:aspartic-type endopeptidase activity"/>
    <property type="evidence" value="ECO:0007669"/>
    <property type="project" value="UniProtKB-KW"/>
</dbReference>
<evidence type="ECO:0000256" key="2">
    <source>
        <dbReference type="ARBA" id="ARBA00022670"/>
    </source>
</evidence>
<dbReference type="Proteomes" id="UP001367508">
    <property type="component" value="Unassembled WGS sequence"/>
</dbReference>
<evidence type="ECO:0000313" key="9">
    <source>
        <dbReference type="Proteomes" id="UP001367508"/>
    </source>
</evidence>
<evidence type="ECO:0000259" key="7">
    <source>
        <dbReference type="PROSITE" id="PS51767"/>
    </source>
</evidence>
<dbReference type="CDD" id="cd05476">
    <property type="entry name" value="pepsin_A_like_plant"/>
    <property type="match status" value="1"/>
</dbReference>
<sequence>MEKIVFLFFVQLVLLALSTTIEAKLTNGFSVDLFHYDSPLSPFYNSSMSQSEVLLNAALRSISRENSLLNFTKYGNKANNVVLQDEGGGYLTKIFIGLPSKSSTYRKLPCDSPSCNLSSSSAYCAQNQCRYKFENTDGSVTLGDMASDVISFGSNGNHSVASSKSSFAFGCRHQNTNIFNRKESGILGLGAAPLSLISQLGDQTNQIISYCLVPINLNNITGKLTFGSQSTQSEAGAVSTHFNIKPGNPSYYLTLEAVSVNDDMLKTRNDIFIDSKTVLTKLEPNFYEVVETSVSNSLEHVAVSEPPHPFKWCYENNIIPEDIPNITFHFTGADLKLPVENMFGKVKNLLCLLIVPSNGSSVFGATAQVNFKVELDLATKIVSFTPKDCTKE</sequence>
<evidence type="ECO:0000313" key="8">
    <source>
        <dbReference type="EMBL" id="KAK7324268.1"/>
    </source>
</evidence>